<dbReference type="PANTHER" id="PTHR47326:SF1">
    <property type="entry name" value="HTH PSQ-TYPE DOMAIN-CONTAINING PROTEIN"/>
    <property type="match status" value="1"/>
</dbReference>
<evidence type="ECO:0000259" key="1">
    <source>
        <dbReference type="Pfam" id="PF16087"/>
    </source>
</evidence>
<keyword evidence="3" id="KW-1185">Reference proteome</keyword>
<dbReference type="InterPro" id="IPR036397">
    <property type="entry name" value="RNaseH_sf"/>
</dbReference>
<comment type="caution">
    <text evidence="2">The sequence shown here is derived from an EMBL/GenBank/DDBJ whole genome shotgun (WGS) entry which is preliminary data.</text>
</comment>
<organism evidence="2 3">
    <name type="scientific">Exocentrus adspersus</name>
    <dbReference type="NCBI Taxonomy" id="1586481"/>
    <lineage>
        <taxon>Eukaryota</taxon>
        <taxon>Metazoa</taxon>
        <taxon>Ecdysozoa</taxon>
        <taxon>Arthropoda</taxon>
        <taxon>Hexapoda</taxon>
        <taxon>Insecta</taxon>
        <taxon>Pterygota</taxon>
        <taxon>Neoptera</taxon>
        <taxon>Endopterygota</taxon>
        <taxon>Coleoptera</taxon>
        <taxon>Polyphaga</taxon>
        <taxon>Cucujiformia</taxon>
        <taxon>Chrysomeloidea</taxon>
        <taxon>Cerambycidae</taxon>
        <taxon>Lamiinae</taxon>
        <taxon>Acanthocinini</taxon>
        <taxon>Exocentrus</taxon>
    </lineage>
</organism>
<sequence length="164" mass="19211">MFTQTEKSGDVINLLIFGEYHKNSRSAAELYAQRYPNRQNPVHQYFPYLENRFRQDGNRNAEETFIINEDTEINVIAVVEVDKTVSLRKIAQELQINDRGDPNFINFILFSDESRFTNNGMFNKQNTRYWAQQTQHEMREGNFQKRFGVNVWAGVAGNRIIGPI</sequence>
<evidence type="ECO:0000313" key="2">
    <source>
        <dbReference type="EMBL" id="KAJ8915484.1"/>
    </source>
</evidence>
<dbReference type="Pfam" id="PF16087">
    <property type="entry name" value="DUF4817"/>
    <property type="match status" value="1"/>
</dbReference>
<dbReference type="InterPro" id="IPR032135">
    <property type="entry name" value="DUF4817"/>
</dbReference>
<reference evidence="2 3" key="1">
    <citation type="journal article" date="2023" name="Insect Mol. Biol.">
        <title>Genome sequencing provides insights into the evolution of gene families encoding plant cell wall-degrading enzymes in longhorned beetles.</title>
        <authorList>
            <person name="Shin N.R."/>
            <person name="Okamura Y."/>
            <person name="Kirsch R."/>
            <person name="Pauchet Y."/>
        </authorList>
    </citation>
    <scope>NUCLEOTIDE SEQUENCE [LARGE SCALE GENOMIC DNA]</scope>
    <source>
        <strain evidence="2">EAD_L_NR</strain>
    </source>
</reference>
<proteinExistence type="predicted"/>
<dbReference type="AlphaFoldDB" id="A0AAV8VMN2"/>
<dbReference type="Gene3D" id="3.30.420.10">
    <property type="entry name" value="Ribonuclease H-like superfamily/Ribonuclease H"/>
    <property type="match status" value="1"/>
</dbReference>
<dbReference type="EMBL" id="JANEYG010000053">
    <property type="protein sequence ID" value="KAJ8915484.1"/>
    <property type="molecule type" value="Genomic_DNA"/>
</dbReference>
<evidence type="ECO:0000313" key="3">
    <source>
        <dbReference type="Proteomes" id="UP001159042"/>
    </source>
</evidence>
<feature type="domain" description="DUF4817" evidence="1">
    <location>
        <begin position="16"/>
        <end position="57"/>
    </location>
</feature>
<gene>
    <name evidence="2" type="ORF">NQ315_003247</name>
</gene>
<name>A0AAV8VMN2_9CUCU</name>
<dbReference type="Proteomes" id="UP001159042">
    <property type="component" value="Unassembled WGS sequence"/>
</dbReference>
<dbReference type="PANTHER" id="PTHR47326">
    <property type="entry name" value="TRANSPOSABLE ELEMENT TC3 TRANSPOSASE-LIKE PROTEIN"/>
    <property type="match status" value="1"/>
</dbReference>
<accession>A0AAV8VMN2</accession>
<feature type="non-terminal residue" evidence="2">
    <location>
        <position position="164"/>
    </location>
</feature>
<protein>
    <recommendedName>
        <fullName evidence="1">DUF4817 domain-containing protein</fullName>
    </recommendedName>
</protein>
<dbReference type="GO" id="GO:0003676">
    <property type="term" value="F:nucleic acid binding"/>
    <property type="evidence" value="ECO:0007669"/>
    <property type="project" value="InterPro"/>
</dbReference>